<dbReference type="Proteomes" id="UP000265341">
    <property type="component" value="Unassembled WGS sequence"/>
</dbReference>
<proteinExistence type="predicted"/>
<dbReference type="AlphaFoldDB" id="A0A399ESX7"/>
<organism evidence="1 2">
    <name type="scientific">Calidithermus roseus</name>
    <dbReference type="NCBI Taxonomy" id="1644118"/>
    <lineage>
        <taxon>Bacteria</taxon>
        <taxon>Thermotogati</taxon>
        <taxon>Deinococcota</taxon>
        <taxon>Deinococci</taxon>
        <taxon>Thermales</taxon>
        <taxon>Thermaceae</taxon>
        <taxon>Calidithermus</taxon>
    </lineage>
</organism>
<evidence type="ECO:0000313" key="1">
    <source>
        <dbReference type="EMBL" id="RIH86663.1"/>
    </source>
</evidence>
<keyword evidence="2" id="KW-1185">Reference proteome</keyword>
<protein>
    <submittedName>
        <fullName evidence="1">Uncharacterized protein</fullName>
    </submittedName>
</protein>
<gene>
    <name evidence="1" type="ORF">Mrose_01653</name>
</gene>
<name>A0A399ESX7_9DEIN</name>
<comment type="caution">
    <text evidence="1">The sequence shown here is derived from an EMBL/GenBank/DDBJ whole genome shotgun (WGS) entry which is preliminary data.</text>
</comment>
<sequence>MPTSSEKQLELQTRRCGADASLKPFSHEELLREVEWPLEP</sequence>
<dbReference type="EMBL" id="QWLA01000027">
    <property type="protein sequence ID" value="RIH86663.1"/>
    <property type="molecule type" value="Genomic_DNA"/>
</dbReference>
<accession>A0A399ESX7</accession>
<reference evidence="1 2" key="1">
    <citation type="submission" date="2018-08" db="EMBL/GenBank/DDBJ databases">
        <title>Meiothermus roseus NBRC 110900 genome sequencing project.</title>
        <authorList>
            <person name="Da Costa M.S."/>
            <person name="Albuquerque L."/>
            <person name="Raposo P."/>
            <person name="Froufe H.J.C."/>
            <person name="Barroso C.S."/>
            <person name="Egas C."/>
        </authorList>
    </citation>
    <scope>NUCLEOTIDE SEQUENCE [LARGE SCALE GENOMIC DNA]</scope>
    <source>
        <strain evidence="1 2">NBRC 110900</strain>
    </source>
</reference>
<evidence type="ECO:0000313" key="2">
    <source>
        <dbReference type="Proteomes" id="UP000265341"/>
    </source>
</evidence>